<dbReference type="CDD" id="cd12173">
    <property type="entry name" value="PGDH_4"/>
    <property type="match status" value="1"/>
</dbReference>
<comment type="catalytic activity">
    <reaction evidence="8 9">
        <text>(2R)-3-phosphoglycerate + NAD(+) = 3-phosphooxypyruvate + NADH + H(+)</text>
        <dbReference type="Rhea" id="RHEA:12641"/>
        <dbReference type="ChEBI" id="CHEBI:15378"/>
        <dbReference type="ChEBI" id="CHEBI:18110"/>
        <dbReference type="ChEBI" id="CHEBI:57540"/>
        <dbReference type="ChEBI" id="CHEBI:57945"/>
        <dbReference type="ChEBI" id="CHEBI:58272"/>
        <dbReference type="EC" id="1.1.1.95"/>
    </reaction>
</comment>
<dbReference type="Proteomes" id="UP000184295">
    <property type="component" value="Unassembled WGS sequence"/>
</dbReference>
<dbReference type="PANTHER" id="PTHR42938:SF47">
    <property type="entry name" value="HYDROXYPYRUVATE REDUCTASE"/>
    <property type="match status" value="1"/>
</dbReference>
<reference evidence="12" key="1">
    <citation type="submission" date="2016-11" db="EMBL/GenBank/DDBJ databases">
        <authorList>
            <person name="Varghese N."/>
            <person name="Submissions S."/>
        </authorList>
    </citation>
    <scope>NUCLEOTIDE SEQUENCE [LARGE SCALE GENOMIC DNA]</scope>
    <source>
        <strain evidence="12">DSM 19514</strain>
    </source>
</reference>
<dbReference type="InterPro" id="IPR006139">
    <property type="entry name" value="D-isomer_2_OHA_DH_cat_dom"/>
</dbReference>
<dbReference type="CDD" id="cd04902">
    <property type="entry name" value="ACT_3PGDH-xct"/>
    <property type="match status" value="1"/>
</dbReference>
<dbReference type="Gene3D" id="3.40.50.720">
    <property type="entry name" value="NAD(P)-binding Rossmann-like Domain"/>
    <property type="match status" value="2"/>
</dbReference>
<dbReference type="Pfam" id="PF00389">
    <property type="entry name" value="2-Hacid_dh"/>
    <property type="match status" value="1"/>
</dbReference>
<organism evidence="11 12">
    <name type="scientific">Ferrithrix thermotolerans DSM 19514</name>
    <dbReference type="NCBI Taxonomy" id="1121881"/>
    <lineage>
        <taxon>Bacteria</taxon>
        <taxon>Bacillati</taxon>
        <taxon>Actinomycetota</taxon>
        <taxon>Acidimicrobiia</taxon>
        <taxon>Acidimicrobiales</taxon>
        <taxon>Acidimicrobiaceae</taxon>
        <taxon>Ferrithrix</taxon>
    </lineage>
</organism>
<dbReference type="SUPFAM" id="SSF51735">
    <property type="entry name" value="NAD(P)-binding Rossmann-fold domains"/>
    <property type="match status" value="1"/>
</dbReference>
<feature type="domain" description="ACT" evidence="10">
    <location>
        <begin position="449"/>
        <end position="521"/>
    </location>
</feature>
<dbReference type="EMBL" id="FQUL01000016">
    <property type="protein sequence ID" value="SHE67791.1"/>
    <property type="molecule type" value="Genomic_DNA"/>
</dbReference>
<dbReference type="PROSITE" id="PS00671">
    <property type="entry name" value="D_2_HYDROXYACID_DH_3"/>
    <property type="match status" value="1"/>
</dbReference>
<comment type="function">
    <text evidence="1">Catalyzes the reversible oxidation of 3-phospho-D-glycerate to 3-phosphonooxypyruvate, the first step of the phosphorylated L-serine biosynthesis pathway. Also catalyzes the reversible oxidation of 2-hydroxyglutarate to 2-oxoglutarate.</text>
</comment>
<evidence type="ECO:0000256" key="1">
    <source>
        <dbReference type="ARBA" id="ARBA00003800"/>
    </source>
</evidence>
<proteinExistence type="inferred from homology"/>
<dbReference type="GO" id="GO:0051287">
    <property type="term" value="F:NAD binding"/>
    <property type="evidence" value="ECO:0007669"/>
    <property type="project" value="UniProtKB-UniRule"/>
</dbReference>
<evidence type="ECO:0000256" key="9">
    <source>
        <dbReference type="RuleBase" id="RU363003"/>
    </source>
</evidence>
<evidence type="ECO:0000256" key="8">
    <source>
        <dbReference type="ARBA" id="ARBA00048731"/>
    </source>
</evidence>
<dbReference type="InterPro" id="IPR029753">
    <property type="entry name" value="D-isomer_DH_CS"/>
</dbReference>
<name>A0A1M4VFQ6_9ACTN</name>
<dbReference type="InterPro" id="IPR036291">
    <property type="entry name" value="NAD(P)-bd_dom_sf"/>
</dbReference>
<dbReference type="SUPFAM" id="SSF52283">
    <property type="entry name" value="Formate/glycerate dehydrogenase catalytic domain-like"/>
    <property type="match status" value="1"/>
</dbReference>
<dbReference type="STRING" id="1121881.SAMN02745225_01304"/>
<comment type="catalytic activity">
    <reaction evidence="7">
        <text>(R)-2-hydroxyglutarate + NAD(+) = 2-oxoglutarate + NADH + H(+)</text>
        <dbReference type="Rhea" id="RHEA:49612"/>
        <dbReference type="ChEBI" id="CHEBI:15378"/>
        <dbReference type="ChEBI" id="CHEBI:15801"/>
        <dbReference type="ChEBI" id="CHEBI:16810"/>
        <dbReference type="ChEBI" id="CHEBI:57540"/>
        <dbReference type="ChEBI" id="CHEBI:57945"/>
        <dbReference type="EC" id="1.1.1.399"/>
    </reaction>
</comment>
<keyword evidence="9" id="KW-0028">Amino-acid biosynthesis</keyword>
<dbReference type="PANTHER" id="PTHR42938">
    <property type="entry name" value="FORMATE DEHYDROGENASE 1"/>
    <property type="match status" value="1"/>
</dbReference>
<evidence type="ECO:0000256" key="7">
    <source>
        <dbReference type="ARBA" id="ARBA00048126"/>
    </source>
</evidence>
<dbReference type="InterPro" id="IPR029009">
    <property type="entry name" value="ASB_dom_sf"/>
</dbReference>
<keyword evidence="6 9" id="KW-0520">NAD</keyword>
<dbReference type="EC" id="1.1.1.95" evidence="9"/>
<dbReference type="InterPro" id="IPR006236">
    <property type="entry name" value="PGDH"/>
</dbReference>
<dbReference type="Pfam" id="PF01842">
    <property type="entry name" value="ACT"/>
    <property type="match status" value="1"/>
</dbReference>
<dbReference type="OrthoDB" id="9793626at2"/>
<keyword evidence="5 9" id="KW-0560">Oxidoreductase</keyword>
<dbReference type="PROSITE" id="PS00670">
    <property type="entry name" value="D_2_HYDROXYACID_DH_2"/>
    <property type="match status" value="1"/>
</dbReference>
<evidence type="ECO:0000256" key="2">
    <source>
        <dbReference type="ARBA" id="ARBA00005216"/>
    </source>
</evidence>
<dbReference type="InterPro" id="IPR045865">
    <property type="entry name" value="ACT-like_dom_sf"/>
</dbReference>
<dbReference type="Pfam" id="PF02826">
    <property type="entry name" value="2-Hacid_dh_C"/>
    <property type="match status" value="1"/>
</dbReference>
<dbReference type="SUPFAM" id="SSF55021">
    <property type="entry name" value="ACT-like"/>
    <property type="match status" value="1"/>
</dbReference>
<keyword evidence="12" id="KW-1185">Reference proteome</keyword>
<dbReference type="RefSeq" id="WP_072790212.1">
    <property type="nucleotide sequence ID" value="NZ_FQUL01000016.1"/>
</dbReference>
<dbReference type="GO" id="GO:0006564">
    <property type="term" value="P:L-serine biosynthetic process"/>
    <property type="evidence" value="ECO:0007669"/>
    <property type="project" value="UniProtKB-UniRule"/>
</dbReference>
<evidence type="ECO:0000256" key="4">
    <source>
        <dbReference type="ARBA" id="ARBA00021582"/>
    </source>
</evidence>
<dbReference type="NCBIfam" id="TIGR01327">
    <property type="entry name" value="PGDH"/>
    <property type="match status" value="1"/>
</dbReference>
<comment type="pathway">
    <text evidence="2 9">Amino-acid biosynthesis; L-serine biosynthesis; L-serine from 3-phospho-D-glycerate: step 1/3.</text>
</comment>
<dbReference type="Gene3D" id="3.30.70.260">
    <property type="match status" value="1"/>
</dbReference>
<evidence type="ECO:0000256" key="6">
    <source>
        <dbReference type="ARBA" id="ARBA00023027"/>
    </source>
</evidence>
<dbReference type="UniPathway" id="UPA00135">
    <property type="reaction ID" value="UER00196"/>
</dbReference>
<evidence type="ECO:0000313" key="12">
    <source>
        <dbReference type="Proteomes" id="UP000184295"/>
    </source>
</evidence>
<dbReference type="Pfam" id="PF19304">
    <property type="entry name" value="PGDH_inter"/>
    <property type="match status" value="1"/>
</dbReference>
<dbReference type="InterPro" id="IPR029752">
    <property type="entry name" value="D-isomer_DH_CS1"/>
</dbReference>
<dbReference type="PROSITE" id="PS51671">
    <property type="entry name" value="ACT"/>
    <property type="match status" value="1"/>
</dbReference>
<dbReference type="InterPro" id="IPR045626">
    <property type="entry name" value="PGDH_ASB_dom"/>
</dbReference>
<keyword evidence="9" id="KW-0718">Serine biosynthesis</keyword>
<accession>A0A1M4VFQ6</accession>
<evidence type="ECO:0000256" key="5">
    <source>
        <dbReference type="ARBA" id="ARBA00023002"/>
    </source>
</evidence>
<evidence type="ECO:0000259" key="10">
    <source>
        <dbReference type="PROSITE" id="PS51671"/>
    </source>
</evidence>
<dbReference type="FunFam" id="3.40.50.720:FF:000021">
    <property type="entry name" value="D-3-phosphoglycerate dehydrogenase"/>
    <property type="match status" value="1"/>
</dbReference>
<sequence length="524" mass="55583">MVKILIAEEIATRGVELLKSNGHEVVVEINPSPERLLELISDVEGVVIRSATKITKEVLENAPRLKAVGRAGIGLDNVDVKYATQRGVMVINAPQSNILSAAEHAIALLLAQARYIPQAHNSLVGGKWERSKFEGVELYGKTMGIVGLGRIGALVAQRCLAFGMNLIAYDPYISQERAEKMGVELKSLEDLVKDSDFISIHLPKSKETMGLINKDLLAKAKDGVRIVNASRGGIIDETALFDALSSGKVGGAALDVFAEEPPFGSPLLGHPNVVVTPHLGASTTEAQDKAGITIAEQLILAFSNEFVPFAVNINASEASHAIKPFLPIAEALGRFIGSLSDKLPSNLQIEYQGNIANEDTRILTLSAIKGLFAAGTNEPVSYVNAPQLAAERGLEISETTSSTQKDYVSLISVRSPEHSVSGTIIGPSNTPKIVEVDGHAVEVPPAKHMLVVKNDDRPGKIGLVGTVLGEAQISISSMGVSPTNTGGTALMILATDREIPQEVTEQLSASDGIIYARSVSCEDS</sequence>
<evidence type="ECO:0000256" key="3">
    <source>
        <dbReference type="ARBA" id="ARBA00005854"/>
    </source>
</evidence>
<protein>
    <recommendedName>
        <fullName evidence="4 9">D-3-phosphoglycerate dehydrogenase</fullName>
        <ecNumber evidence="9">1.1.1.95</ecNumber>
    </recommendedName>
</protein>
<dbReference type="InterPro" id="IPR006140">
    <property type="entry name" value="D-isomer_DH_NAD-bd"/>
</dbReference>
<evidence type="ECO:0000313" key="11">
    <source>
        <dbReference type="EMBL" id="SHE67791.1"/>
    </source>
</evidence>
<dbReference type="SUPFAM" id="SSF143548">
    <property type="entry name" value="Serine metabolism enzymes domain"/>
    <property type="match status" value="1"/>
</dbReference>
<dbReference type="AlphaFoldDB" id="A0A1M4VFQ6"/>
<dbReference type="InterPro" id="IPR002912">
    <property type="entry name" value="ACT_dom"/>
</dbReference>
<gene>
    <name evidence="11" type="ORF">SAMN02745225_01304</name>
</gene>
<dbReference type="GO" id="GO:0004617">
    <property type="term" value="F:phosphoglycerate dehydrogenase activity"/>
    <property type="evidence" value="ECO:0007669"/>
    <property type="project" value="UniProtKB-UniRule"/>
</dbReference>
<comment type="similarity">
    <text evidence="3 9">Belongs to the D-isomer specific 2-hydroxyacid dehydrogenase family.</text>
</comment>
<dbReference type="Gene3D" id="3.30.1330.90">
    <property type="entry name" value="D-3-phosphoglycerate dehydrogenase, domain 3"/>
    <property type="match status" value="1"/>
</dbReference>
<dbReference type="PROSITE" id="PS00065">
    <property type="entry name" value="D_2_HYDROXYACID_DH_1"/>
    <property type="match status" value="1"/>
</dbReference>